<keyword evidence="4 9" id="KW-0812">Transmembrane</keyword>
<evidence type="ECO:0000256" key="1">
    <source>
        <dbReference type="ARBA" id="ARBA00004651"/>
    </source>
</evidence>
<organism evidence="11 12">
    <name type="scientific">Nocardioides iriomotensis</name>
    <dbReference type="NCBI Taxonomy" id="715784"/>
    <lineage>
        <taxon>Bacteria</taxon>
        <taxon>Bacillati</taxon>
        <taxon>Actinomycetota</taxon>
        <taxon>Actinomycetes</taxon>
        <taxon>Propionibacteriales</taxon>
        <taxon>Nocardioidaceae</taxon>
        <taxon>Nocardioides</taxon>
    </lineage>
</organism>
<dbReference type="InterPro" id="IPR017871">
    <property type="entry name" value="ABC_transporter-like_CS"/>
</dbReference>
<feature type="transmembrane region" description="Helical" evidence="9">
    <location>
        <begin position="48"/>
        <end position="68"/>
    </location>
</feature>
<feature type="transmembrane region" description="Helical" evidence="9">
    <location>
        <begin position="23"/>
        <end position="42"/>
    </location>
</feature>
<feature type="transmembrane region" description="Helical" evidence="9">
    <location>
        <begin position="257"/>
        <end position="283"/>
    </location>
</feature>
<dbReference type="InterPro" id="IPR027417">
    <property type="entry name" value="P-loop_NTPase"/>
</dbReference>
<dbReference type="InterPro" id="IPR051120">
    <property type="entry name" value="ABC_AA/LPS_Transport"/>
</dbReference>
<name>A0A4V1Z0W6_9ACTN</name>
<evidence type="ECO:0000256" key="4">
    <source>
        <dbReference type="ARBA" id="ARBA00022692"/>
    </source>
</evidence>
<keyword evidence="2" id="KW-0813">Transport</keyword>
<evidence type="ECO:0000256" key="5">
    <source>
        <dbReference type="ARBA" id="ARBA00022741"/>
    </source>
</evidence>
<evidence type="ECO:0000256" key="7">
    <source>
        <dbReference type="ARBA" id="ARBA00022989"/>
    </source>
</evidence>
<dbReference type="AlphaFoldDB" id="A0A4V1Z0W6"/>
<feature type="transmembrane region" description="Helical" evidence="9">
    <location>
        <begin position="80"/>
        <end position="97"/>
    </location>
</feature>
<evidence type="ECO:0000256" key="8">
    <source>
        <dbReference type="ARBA" id="ARBA00023136"/>
    </source>
</evidence>
<comment type="caution">
    <text evidence="11">The sequence shown here is derived from an EMBL/GenBank/DDBJ whole genome shotgun (WGS) entry which is preliminary data.</text>
</comment>
<keyword evidence="3" id="KW-1003">Cell membrane</keyword>
<evidence type="ECO:0000256" key="2">
    <source>
        <dbReference type="ARBA" id="ARBA00022448"/>
    </source>
</evidence>
<dbReference type="GO" id="GO:0016887">
    <property type="term" value="F:ATP hydrolysis activity"/>
    <property type="evidence" value="ECO:0007669"/>
    <property type="project" value="InterPro"/>
</dbReference>
<evidence type="ECO:0000313" key="11">
    <source>
        <dbReference type="EMBL" id="RYU08836.1"/>
    </source>
</evidence>
<dbReference type="InterPro" id="IPR043428">
    <property type="entry name" value="LivM-like"/>
</dbReference>
<dbReference type="GO" id="GO:0015658">
    <property type="term" value="F:branched-chain amino acid transmembrane transporter activity"/>
    <property type="evidence" value="ECO:0007669"/>
    <property type="project" value="InterPro"/>
</dbReference>
<dbReference type="Gene3D" id="3.40.50.300">
    <property type="entry name" value="P-loop containing nucleotide triphosphate hydrolases"/>
    <property type="match status" value="1"/>
</dbReference>
<evidence type="ECO:0000313" key="12">
    <source>
        <dbReference type="Proteomes" id="UP000291189"/>
    </source>
</evidence>
<keyword evidence="12" id="KW-1185">Reference proteome</keyword>
<protein>
    <submittedName>
        <fullName evidence="11">Branched-chain amino acid ABC transporter ATP-binding protein/permease</fullName>
    </submittedName>
</protein>
<dbReference type="InterPro" id="IPR003593">
    <property type="entry name" value="AAA+_ATPase"/>
</dbReference>
<feature type="transmembrane region" description="Helical" evidence="9">
    <location>
        <begin position="103"/>
        <end position="125"/>
    </location>
</feature>
<dbReference type="EMBL" id="SDPU01000037">
    <property type="protein sequence ID" value="RYU08836.1"/>
    <property type="molecule type" value="Genomic_DNA"/>
</dbReference>
<dbReference type="GO" id="GO:0005524">
    <property type="term" value="F:ATP binding"/>
    <property type="evidence" value="ECO:0007669"/>
    <property type="project" value="UniProtKB-KW"/>
</dbReference>
<keyword evidence="5" id="KW-0547">Nucleotide-binding</keyword>
<feature type="transmembrane region" description="Helical" evidence="9">
    <location>
        <begin position="171"/>
        <end position="194"/>
    </location>
</feature>
<dbReference type="PROSITE" id="PS50893">
    <property type="entry name" value="ABC_TRANSPORTER_2"/>
    <property type="match status" value="1"/>
</dbReference>
<evidence type="ECO:0000259" key="10">
    <source>
        <dbReference type="PROSITE" id="PS50893"/>
    </source>
</evidence>
<dbReference type="Proteomes" id="UP000291189">
    <property type="component" value="Unassembled WGS sequence"/>
</dbReference>
<dbReference type="InterPro" id="IPR001851">
    <property type="entry name" value="ABC_transp_permease"/>
</dbReference>
<reference evidence="11 12" key="1">
    <citation type="submission" date="2019-01" db="EMBL/GenBank/DDBJ databases">
        <title>Nocardioides guangzhouensis sp. nov., an actinobacterium isolated from soil.</title>
        <authorList>
            <person name="Fu Y."/>
            <person name="Cai Y."/>
            <person name="Lin Z."/>
            <person name="Chen P."/>
        </authorList>
    </citation>
    <scope>NUCLEOTIDE SEQUENCE [LARGE SCALE GENOMIC DNA]</scope>
    <source>
        <strain evidence="11 12">NBRC 105384</strain>
    </source>
</reference>
<dbReference type="SMART" id="SM00382">
    <property type="entry name" value="AAA"/>
    <property type="match status" value="1"/>
</dbReference>
<dbReference type="CDD" id="cd06581">
    <property type="entry name" value="TM_PBP1_LivM_like"/>
    <property type="match status" value="1"/>
</dbReference>
<accession>A0A4V1Z0W6</accession>
<dbReference type="Pfam" id="PF00005">
    <property type="entry name" value="ABC_tran"/>
    <property type="match status" value="1"/>
</dbReference>
<dbReference type="RefSeq" id="WP_129989664.1">
    <property type="nucleotide sequence ID" value="NZ_SDPU01000037.1"/>
</dbReference>
<keyword evidence="8 9" id="KW-0472">Membrane</keyword>
<dbReference type="Pfam" id="PF12399">
    <property type="entry name" value="BCA_ABC_TP_C"/>
    <property type="match status" value="1"/>
</dbReference>
<evidence type="ECO:0000256" key="6">
    <source>
        <dbReference type="ARBA" id="ARBA00022840"/>
    </source>
</evidence>
<comment type="subcellular location">
    <subcellularLocation>
        <location evidence="1">Cell membrane</location>
        <topology evidence="1">Multi-pass membrane protein</topology>
    </subcellularLocation>
</comment>
<dbReference type="Pfam" id="PF02653">
    <property type="entry name" value="BPD_transp_2"/>
    <property type="match status" value="1"/>
</dbReference>
<feature type="transmembrane region" description="Helical" evidence="9">
    <location>
        <begin position="225"/>
        <end position="245"/>
    </location>
</feature>
<keyword evidence="7 9" id="KW-1133">Transmembrane helix</keyword>
<sequence length="625" mass="67020">MNAAASAAPAPAAASSRWTSPLWIGRAVAALGAALLLLYPVLSDDAYYQNMVILSLVFAVGASGLNVITGFAGYVSLGQGAFIGLGGYTIGVLATRFPDTNPWLWVPVAGVVAALVALVLGFVSLRSRGPSFVIITVAFLFLVQVVAVNWVSLTNGTAGLTLPLPTWDREIINWPFYYALVVILALQLLMTWWIRRTKFGMGLIAIREDETKAATIGIALPTEKILAFVASTVFVGMAGAVYGYYLTFIDPRGMFSILISVQIVLSLLIGGKATLWGPVVGAFLIEPLNEIANNNLGGGNTRLFLFGGLLVLVVIFLPRGLLPAIESFLERRRTRGKAGLVGQRIGTGGSLASLTDRVQVVDRSQIPDRPLLEVTGLTKHFGGLKAVDDCSFTVPEGSITGLIGPNGSGKTTVFNLLTDTIRADSGTIVFDGKRLDGTPPWKRAHAGLGRTFQITRLFGEMTVLENVVAVQRSFSVGQLGRIAVSGKEAAAAEELLEFVGMRAFRDQRAHALSYGQQKLVELAQILMLDPKLVLLDEPAGGINPVLIERMGEMIRELNSYGKTFLIVEHNMPFVLGLCDPINVLARGRTMATGTPDEIQRDPAVIDAYLGDDFRVEPAKPRKAVS</sequence>
<dbReference type="SUPFAM" id="SSF52540">
    <property type="entry name" value="P-loop containing nucleoside triphosphate hydrolases"/>
    <property type="match status" value="1"/>
</dbReference>
<evidence type="ECO:0000256" key="3">
    <source>
        <dbReference type="ARBA" id="ARBA00022475"/>
    </source>
</evidence>
<keyword evidence="6 11" id="KW-0067">ATP-binding</keyword>
<dbReference type="OrthoDB" id="9805514at2"/>
<dbReference type="PANTHER" id="PTHR45772:SF9">
    <property type="entry name" value="CONSERVED COMPONENT OF ABC TRANSPORTER FOR NATURAL AMINO ACIDS"/>
    <property type="match status" value="1"/>
</dbReference>
<feature type="transmembrane region" description="Helical" evidence="9">
    <location>
        <begin position="303"/>
        <end position="322"/>
    </location>
</feature>
<evidence type="ECO:0000256" key="9">
    <source>
        <dbReference type="SAM" id="Phobius"/>
    </source>
</evidence>
<dbReference type="InterPro" id="IPR003439">
    <property type="entry name" value="ABC_transporter-like_ATP-bd"/>
</dbReference>
<dbReference type="CDD" id="cd03219">
    <property type="entry name" value="ABC_Mj1267_LivG_branched"/>
    <property type="match status" value="1"/>
</dbReference>
<dbReference type="PANTHER" id="PTHR45772">
    <property type="entry name" value="CONSERVED COMPONENT OF ABC TRANSPORTER FOR NATURAL AMINO ACIDS-RELATED"/>
    <property type="match status" value="1"/>
</dbReference>
<dbReference type="InterPro" id="IPR032823">
    <property type="entry name" value="BCA_ABC_TP_C"/>
</dbReference>
<dbReference type="GO" id="GO:0005886">
    <property type="term" value="C:plasma membrane"/>
    <property type="evidence" value="ECO:0007669"/>
    <property type="project" value="UniProtKB-SubCell"/>
</dbReference>
<dbReference type="PROSITE" id="PS00211">
    <property type="entry name" value="ABC_TRANSPORTER_1"/>
    <property type="match status" value="1"/>
</dbReference>
<proteinExistence type="predicted"/>
<feature type="domain" description="ABC transporter" evidence="10">
    <location>
        <begin position="372"/>
        <end position="611"/>
    </location>
</feature>
<gene>
    <name evidence="11" type="ORF">ETU37_22505</name>
</gene>
<feature type="transmembrane region" description="Helical" evidence="9">
    <location>
        <begin position="132"/>
        <end position="151"/>
    </location>
</feature>